<organism evidence="1 2">
    <name type="scientific">Temnothorax longispinosus</name>
    <dbReference type="NCBI Taxonomy" id="300112"/>
    <lineage>
        <taxon>Eukaryota</taxon>
        <taxon>Metazoa</taxon>
        <taxon>Ecdysozoa</taxon>
        <taxon>Arthropoda</taxon>
        <taxon>Hexapoda</taxon>
        <taxon>Insecta</taxon>
        <taxon>Pterygota</taxon>
        <taxon>Neoptera</taxon>
        <taxon>Endopterygota</taxon>
        <taxon>Hymenoptera</taxon>
        <taxon>Apocrita</taxon>
        <taxon>Aculeata</taxon>
        <taxon>Formicoidea</taxon>
        <taxon>Formicidae</taxon>
        <taxon>Myrmicinae</taxon>
        <taxon>Temnothorax</taxon>
    </lineage>
</organism>
<name>A0A4S2L1C6_9HYME</name>
<sequence length="75" mass="8740">MESWILALYSGVLKEAVDGQRLDGRCTKNVVRDCMRAELTWIIKNMKIMNLDTHTLREYDGCEKYAKKCVLKNKT</sequence>
<comment type="caution">
    <text evidence="1">The sequence shown here is derived from an EMBL/GenBank/DDBJ whole genome shotgun (WGS) entry which is preliminary data.</text>
</comment>
<dbReference type="AlphaFoldDB" id="A0A4S2L1C6"/>
<accession>A0A4S2L1C6</accession>
<evidence type="ECO:0000313" key="1">
    <source>
        <dbReference type="EMBL" id="TGZ56321.1"/>
    </source>
</evidence>
<dbReference type="Proteomes" id="UP000310200">
    <property type="component" value="Unassembled WGS sequence"/>
</dbReference>
<evidence type="ECO:0000313" key="2">
    <source>
        <dbReference type="Proteomes" id="UP000310200"/>
    </source>
</evidence>
<dbReference type="EMBL" id="QBLH01000344">
    <property type="protein sequence ID" value="TGZ56321.1"/>
    <property type="molecule type" value="Genomic_DNA"/>
</dbReference>
<protein>
    <submittedName>
        <fullName evidence="1">Uncharacterized protein</fullName>
    </submittedName>
</protein>
<reference evidence="1 2" key="1">
    <citation type="journal article" date="2019" name="Philos. Trans. R. Soc. Lond., B, Biol. Sci.">
        <title>Ant behaviour and brain gene expression of defending hosts depend on the ecological success of the intruding social parasite.</title>
        <authorList>
            <person name="Kaur R."/>
            <person name="Stoldt M."/>
            <person name="Jongepier E."/>
            <person name="Feldmeyer B."/>
            <person name="Menzel F."/>
            <person name="Bornberg-Bauer E."/>
            <person name="Foitzik S."/>
        </authorList>
    </citation>
    <scope>NUCLEOTIDE SEQUENCE [LARGE SCALE GENOMIC DNA]</scope>
    <source>
        <tissue evidence="1">Whole body</tissue>
    </source>
</reference>
<gene>
    <name evidence="1" type="ORF">DBV15_09759</name>
</gene>
<proteinExistence type="predicted"/>
<keyword evidence="2" id="KW-1185">Reference proteome</keyword>